<dbReference type="Proteomes" id="UP001055185">
    <property type="component" value="Unassembled WGS sequence"/>
</dbReference>
<dbReference type="GO" id="GO:0006508">
    <property type="term" value="P:proteolysis"/>
    <property type="evidence" value="ECO:0007669"/>
    <property type="project" value="UniProtKB-KW"/>
</dbReference>
<comment type="similarity">
    <text evidence="1 9">Belongs to the UPF0758 family.</text>
</comment>
<dbReference type="GO" id="GO:0003677">
    <property type="term" value="F:DNA binding"/>
    <property type="evidence" value="ECO:0007669"/>
    <property type="project" value="InterPro"/>
</dbReference>
<dbReference type="CDD" id="cd08071">
    <property type="entry name" value="MPN_DUF2466"/>
    <property type="match status" value="1"/>
</dbReference>
<keyword evidence="12" id="KW-1185">Reference proteome</keyword>
<name>A0AA37IX94_9FIRM</name>
<keyword evidence="4" id="KW-0227">DNA damage</keyword>
<sequence length="249" mass="27899">MAEKKQIHSGHRQRMHDRVRDYGFDSLAEHEALEYLLYFTNARKNTNPIAHALIERFGSFAGVLEASEEELCAVEGVGPATARLIHLLPSFSRYYRRSCAKERRRLTTSEQIGEYLMAQFHGKRQEEVLLVALDDQGRIGRTAWVGSGGADRVGLPVKKVVAEAVRMGASGVVLSHNHPGGNVLPSREDLAATEEIVRGLAMVEIQLLDHVIVTETEYCSLRQENRMPLYDVHSGQVLLASRSPRRTQK</sequence>
<comment type="caution">
    <text evidence="11">The sequence shown here is derived from an EMBL/GenBank/DDBJ whole genome shotgun (WGS) entry which is preliminary data.</text>
</comment>
<dbReference type="InterPro" id="IPR025657">
    <property type="entry name" value="RadC_JAB"/>
</dbReference>
<dbReference type="PROSITE" id="PS50249">
    <property type="entry name" value="MPN"/>
    <property type="match status" value="1"/>
</dbReference>
<gene>
    <name evidence="11" type="primary">radC</name>
    <name evidence="11" type="ORF">JCM17207_06220</name>
</gene>
<dbReference type="GO" id="GO:0006281">
    <property type="term" value="P:DNA repair"/>
    <property type="evidence" value="ECO:0007669"/>
    <property type="project" value="UniProtKB-KW"/>
</dbReference>
<dbReference type="InterPro" id="IPR000445">
    <property type="entry name" value="HhH_motif"/>
</dbReference>
<evidence type="ECO:0000256" key="4">
    <source>
        <dbReference type="ARBA" id="ARBA00022763"/>
    </source>
</evidence>
<dbReference type="PANTHER" id="PTHR30471:SF3">
    <property type="entry name" value="UPF0758 PROTEIN YEES-RELATED"/>
    <property type="match status" value="1"/>
</dbReference>
<dbReference type="GO" id="GO:0008237">
    <property type="term" value="F:metallopeptidase activity"/>
    <property type="evidence" value="ECO:0007669"/>
    <property type="project" value="UniProtKB-KW"/>
</dbReference>
<feature type="domain" description="MPN" evidence="10">
    <location>
        <begin position="105"/>
        <end position="227"/>
    </location>
</feature>
<keyword evidence="6" id="KW-0862">Zinc</keyword>
<dbReference type="SUPFAM" id="SSF47781">
    <property type="entry name" value="RuvA domain 2-like"/>
    <property type="match status" value="1"/>
</dbReference>
<dbReference type="InterPro" id="IPR037518">
    <property type="entry name" value="MPN"/>
</dbReference>
<evidence type="ECO:0000313" key="11">
    <source>
        <dbReference type="EMBL" id="GJN63997.1"/>
    </source>
</evidence>
<keyword evidence="3" id="KW-0479">Metal-binding</keyword>
<dbReference type="Pfam" id="PF00633">
    <property type="entry name" value="HHH"/>
    <property type="match status" value="1"/>
</dbReference>
<evidence type="ECO:0000313" key="12">
    <source>
        <dbReference type="Proteomes" id="UP001055185"/>
    </source>
</evidence>
<dbReference type="EMBL" id="BQKV01000022">
    <property type="protein sequence ID" value="GJN63997.1"/>
    <property type="molecule type" value="Genomic_DNA"/>
</dbReference>
<dbReference type="Gene3D" id="3.40.140.10">
    <property type="entry name" value="Cytidine Deaminase, domain 2"/>
    <property type="match status" value="1"/>
</dbReference>
<evidence type="ECO:0000256" key="3">
    <source>
        <dbReference type="ARBA" id="ARBA00022723"/>
    </source>
</evidence>
<evidence type="ECO:0000256" key="2">
    <source>
        <dbReference type="ARBA" id="ARBA00022670"/>
    </source>
</evidence>
<organism evidence="11 12">
    <name type="scientific">Faecalibacterium gallinarum</name>
    <dbReference type="NCBI Taxonomy" id="2903556"/>
    <lineage>
        <taxon>Bacteria</taxon>
        <taxon>Bacillati</taxon>
        <taxon>Bacillota</taxon>
        <taxon>Clostridia</taxon>
        <taxon>Eubacteriales</taxon>
        <taxon>Oscillospiraceae</taxon>
        <taxon>Faecalibacterium</taxon>
    </lineage>
</organism>
<keyword evidence="8" id="KW-0234">DNA repair</keyword>
<evidence type="ECO:0000256" key="8">
    <source>
        <dbReference type="ARBA" id="ARBA00023204"/>
    </source>
</evidence>
<dbReference type="GO" id="GO:0046872">
    <property type="term" value="F:metal ion binding"/>
    <property type="evidence" value="ECO:0007669"/>
    <property type="project" value="UniProtKB-KW"/>
</dbReference>
<dbReference type="InterPro" id="IPR010994">
    <property type="entry name" value="RuvA_2-like"/>
</dbReference>
<keyword evidence="5" id="KW-0378">Hydrolase</keyword>
<evidence type="ECO:0000259" key="10">
    <source>
        <dbReference type="PROSITE" id="PS50249"/>
    </source>
</evidence>
<dbReference type="RefSeq" id="WP_238316233.1">
    <property type="nucleotide sequence ID" value="NZ_BQKV01000022.1"/>
</dbReference>
<evidence type="ECO:0000256" key="7">
    <source>
        <dbReference type="ARBA" id="ARBA00023049"/>
    </source>
</evidence>
<reference evidence="11" key="1">
    <citation type="journal article" date="2022" name="Int. J. Syst. Evol. Microbiol.">
        <title>Genome-based, phenotypic and chemotaxonomic classification of Faecalibacterium strains: proposal of three novel species Faecalibacterium duncaniae sp. nov., Faecalibacterium hattorii sp. nov. and Faecalibacterium gallinarum sp. nov. .</title>
        <authorList>
            <person name="Sakamoto M."/>
            <person name="Sakurai N."/>
            <person name="Tanno H."/>
            <person name="Iino T."/>
            <person name="Ohkuma M."/>
            <person name="Endo A."/>
        </authorList>
    </citation>
    <scope>NUCLEOTIDE SEQUENCE</scope>
    <source>
        <strain evidence="11">JCM 17207</strain>
    </source>
</reference>
<evidence type="ECO:0000256" key="5">
    <source>
        <dbReference type="ARBA" id="ARBA00022801"/>
    </source>
</evidence>
<accession>A0AA37IX94</accession>
<dbReference type="GO" id="GO:0140097">
    <property type="term" value="F:catalytic activity, acting on DNA"/>
    <property type="evidence" value="ECO:0007669"/>
    <property type="project" value="UniProtKB-ARBA"/>
</dbReference>
<proteinExistence type="inferred from homology"/>
<protein>
    <submittedName>
        <fullName evidence="11">DNA repair protein RadC</fullName>
    </submittedName>
</protein>
<keyword evidence="2" id="KW-0645">Protease</keyword>
<dbReference type="InterPro" id="IPR001405">
    <property type="entry name" value="UPF0758"/>
</dbReference>
<evidence type="ECO:0000256" key="1">
    <source>
        <dbReference type="ARBA" id="ARBA00010243"/>
    </source>
</evidence>
<dbReference type="Pfam" id="PF04002">
    <property type="entry name" value="RadC"/>
    <property type="match status" value="1"/>
</dbReference>
<dbReference type="Gene3D" id="1.10.150.20">
    <property type="entry name" value="5' to 3' exonuclease, C-terminal subdomain"/>
    <property type="match status" value="1"/>
</dbReference>
<dbReference type="AlphaFoldDB" id="A0AA37IX94"/>
<dbReference type="NCBIfam" id="TIGR00608">
    <property type="entry name" value="radc"/>
    <property type="match status" value="1"/>
</dbReference>
<evidence type="ECO:0000256" key="6">
    <source>
        <dbReference type="ARBA" id="ARBA00022833"/>
    </source>
</evidence>
<dbReference type="PANTHER" id="PTHR30471">
    <property type="entry name" value="DNA REPAIR PROTEIN RADC"/>
    <property type="match status" value="1"/>
</dbReference>
<evidence type="ECO:0000256" key="9">
    <source>
        <dbReference type="RuleBase" id="RU003797"/>
    </source>
</evidence>
<keyword evidence="7" id="KW-0482">Metalloprotease</keyword>